<evidence type="ECO:0000313" key="4">
    <source>
        <dbReference type="Proteomes" id="UP000662200"/>
    </source>
</evidence>
<evidence type="ECO:0000313" key="3">
    <source>
        <dbReference type="EMBL" id="GGK43251.1"/>
    </source>
</evidence>
<dbReference type="Proteomes" id="UP000662200">
    <property type="component" value="Unassembled WGS sequence"/>
</dbReference>
<evidence type="ECO:0000256" key="1">
    <source>
        <dbReference type="SAM" id="MobiDB-lite"/>
    </source>
</evidence>
<keyword evidence="4" id="KW-1185">Reference proteome</keyword>
<reference evidence="3" key="1">
    <citation type="journal article" date="2014" name="Int. J. Syst. Evol. Microbiol.">
        <title>Complete genome sequence of Corynebacterium casei LMG S-19264T (=DSM 44701T), isolated from a smear-ripened cheese.</title>
        <authorList>
            <consortium name="US DOE Joint Genome Institute (JGI-PGF)"/>
            <person name="Walter F."/>
            <person name="Albersmeier A."/>
            <person name="Kalinowski J."/>
            <person name="Ruckert C."/>
        </authorList>
    </citation>
    <scope>NUCLEOTIDE SEQUENCE</scope>
    <source>
        <strain evidence="3">JCM 3091</strain>
    </source>
</reference>
<accession>A0A8J3FLI3</accession>
<keyword evidence="2" id="KW-1133">Transmembrane helix</keyword>
<organism evidence="3 4">
    <name type="scientific">Pilimelia terevasa</name>
    <dbReference type="NCBI Taxonomy" id="53372"/>
    <lineage>
        <taxon>Bacteria</taxon>
        <taxon>Bacillati</taxon>
        <taxon>Actinomycetota</taxon>
        <taxon>Actinomycetes</taxon>
        <taxon>Micromonosporales</taxon>
        <taxon>Micromonosporaceae</taxon>
        <taxon>Pilimelia</taxon>
    </lineage>
</organism>
<dbReference type="AlphaFoldDB" id="A0A8J3FLI3"/>
<proteinExistence type="predicted"/>
<keyword evidence="2" id="KW-0472">Membrane</keyword>
<protein>
    <submittedName>
        <fullName evidence="3">Uncharacterized protein</fullName>
    </submittedName>
</protein>
<sequence length="211" mass="22056">MPSPLPADETPTTTDPHPQSSAGDYTGKTVFVAAAALIVLLAVIAAAVILWPRNKATPPPATGGASPSPSRNRAHGDAAALALEAYNAYQDAYAAAAAEPARDLPLKGAGSPLRLEASVYLKELADDGLIVTGKPKHTVSVTDVNLTGIPHFVVLTDCFDNNGSKTIDKATGESRSAPGQLQRYLVRARAEKYANGQWLISTITAERKTPC</sequence>
<dbReference type="EMBL" id="BMQC01000025">
    <property type="protein sequence ID" value="GGK43251.1"/>
    <property type="molecule type" value="Genomic_DNA"/>
</dbReference>
<feature type="region of interest" description="Disordered" evidence="1">
    <location>
        <begin position="1"/>
        <end position="22"/>
    </location>
</feature>
<feature type="compositionally biased region" description="Polar residues" evidence="1">
    <location>
        <begin position="10"/>
        <end position="22"/>
    </location>
</feature>
<reference evidence="3" key="2">
    <citation type="submission" date="2020-09" db="EMBL/GenBank/DDBJ databases">
        <authorList>
            <person name="Sun Q."/>
            <person name="Ohkuma M."/>
        </authorList>
    </citation>
    <scope>NUCLEOTIDE SEQUENCE</scope>
    <source>
        <strain evidence="3">JCM 3091</strain>
    </source>
</reference>
<evidence type="ECO:0000256" key="2">
    <source>
        <dbReference type="SAM" id="Phobius"/>
    </source>
</evidence>
<feature type="transmembrane region" description="Helical" evidence="2">
    <location>
        <begin position="30"/>
        <end position="51"/>
    </location>
</feature>
<keyword evidence="2" id="KW-0812">Transmembrane</keyword>
<dbReference type="RefSeq" id="WP_189115921.1">
    <property type="nucleotide sequence ID" value="NZ_BMQC01000025.1"/>
</dbReference>
<comment type="caution">
    <text evidence="3">The sequence shown here is derived from an EMBL/GenBank/DDBJ whole genome shotgun (WGS) entry which is preliminary data.</text>
</comment>
<name>A0A8J3FLI3_9ACTN</name>
<gene>
    <name evidence="3" type="ORF">GCM10010124_40050</name>
</gene>